<evidence type="ECO:0000259" key="1">
    <source>
        <dbReference type="SMART" id="SM00849"/>
    </source>
</evidence>
<accession>F5L3C3</accession>
<dbReference type="KEGG" id="cthu:HUR95_07765"/>
<protein>
    <submittedName>
        <fullName evidence="3">MBL fold metallo-hydrolase</fullName>
    </submittedName>
    <submittedName>
        <fullName evidence="2">Zn-dependent hydrolase</fullName>
    </submittedName>
</protein>
<evidence type="ECO:0000313" key="3">
    <source>
        <dbReference type="EMBL" id="QZT35108.1"/>
    </source>
</evidence>
<dbReference type="Pfam" id="PF00753">
    <property type="entry name" value="Lactamase_B"/>
    <property type="match status" value="1"/>
</dbReference>
<dbReference type="SMART" id="SM00849">
    <property type="entry name" value="Lactamase_B"/>
    <property type="match status" value="1"/>
</dbReference>
<keyword evidence="5" id="KW-1185">Reference proteome</keyword>
<dbReference type="Gene3D" id="3.60.15.10">
    <property type="entry name" value="Ribonuclease Z/Hydroxyacylglutathione hydrolase-like"/>
    <property type="match status" value="1"/>
</dbReference>
<sequence length="269" mass="31237">MLKLYQHKDLIQGQLFLKHFSLSVSFYLIDGLLIDTGAPVYKQTLKNYFKGQKIEQVVLTHHHEDHSGCAGWLSRAKQVPVYMHPETKRILQAPPSIPMYRKLVWGQMEAVEGQEIGDRLETEHFTFKVIHTPGHCQDHISLLESNRGILFSGDLFVSTVIKYSLRDESIKQMLDSINTLLTYDFEEVYCAHAGRVENGYEAFRQKKAYLEELIEAVLHYYKQGLETHEIKEKLFPKPDWNHYLTMGEFSSYNVVKHIIEEFGSTLKVS</sequence>
<dbReference type="AlphaFoldDB" id="F5L3C3"/>
<organism evidence="2 4">
    <name type="scientific">Caldalkalibacillus thermarum (strain TA2.A1)</name>
    <dbReference type="NCBI Taxonomy" id="986075"/>
    <lineage>
        <taxon>Bacteria</taxon>
        <taxon>Bacillati</taxon>
        <taxon>Bacillota</taxon>
        <taxon>Bacilli</taxon>
        <taxon>Bacillales</taxon>
        <taxon>Bacillaceae</taxon>
        <taxon>Caldalkalibacillus</taxon>
    </lineage>
</organism>
<dbReference type="RefSeq" id="WP_007502364.1">
    <property type="nucleotide sequence ID" value="NZ_AFCE01000038.1"/>
</dbReference>
<dbReference type="Proteomes" id="UP000010716">
    <property type="component" value="Unassembled WGS sequence"/>
</dbReference>
<reference evidence="2 4" key="1">
    <citation type="journal article" date="2011" name="J. Bacteriol.">
        <title>Draft genome sequence of the thermoalkaliphilic Caldalkalibacillus thermarum strain TA2.A1.</title>
        <authorList>
            <person name="Kalamorz F."/>
            <person name="Keis S."/>
            <person name="McMillan D.G."/>
            <person name="Olsson K."/>
            <person name="Stanton J.A."/>
            <person name="Stockwell P."/>
            <person name="Black M.A."/>
            <person name="Klingeman D.M."/>
            <person name="Land M.L."/>
            <person name="Han C.S."/>
            <person name="Martin S.L."/>
            <person name="Becher S.A."/>
            <person name="Peddie C.J."/>
            <person name="Morgan H.W."/>
            <person name="Matthies D."/>
            <person name="Preiss L."/>
            <person name="Meier T."/>
            <person name="Brown S.D."/>
            <person name="Cook G.M."/>
        </authorList>
    </citation>
    <scope>NUCLEOTIDE SEQUENCE [LARGE SCALE GENOMIC DNA]</scope>
    <source>
        <strain evidence="2 4">TA2.A1</strain>
    </source>
</reference>
<dbReference type="PANTHER" id="PTHR23131">
    <property type="entry name" value="ENDORIBONUCLEASE LACTB2"/>
    <property type="match status" value="1"/>
</dbReference>
<dbReference type="SUPFAM" id="SSF56281">
    <property type="entry name" value="Metallo-hydrolase/oxidoreductase"/>
    <property type="match status" value="1"/>
</dbReference>
<proteinExistence type="predicted"/>
<evidence type="ECO:0000313" key="4">
    <source>
        <dbReference type="Proteomes" id="UP000010716"/>
    </source>
</evidence>
<keyword evidence="2" id="KW-0378">Hydrolase</keyword>
<evidence type="ECO:0000313" key="5">
    <source>
        <dbReference type="Proteomes" id="UP000825179"/>
    </source>
</evidence>
<feature type="domain" description="Metallo-beta-lactamase" evidence="1">
    <location>
        <begin position="23"/>
        <end position="192"/>
    </location>
</feature>
<reference evidence="3 5" key="2">
    <citation type="journal article" date="2020" name="Extremophiles">
        <title>Genomic analysis of Caldalkalibacillus thermarum TA2.A1 reveals aerobic alkaliphilic metabolism and evolutionary hallmarks linking alkaliphilic bacteria and plant life.</title>
        <authorList>
            <person name="de Jong S.I."/>
            <person name="van den Broek M.A."/>
            <person name="Merkel A.Y."/>
            <person name="de la Torre Cortes P."/>
            <person name="Kalamorz F."/>
            <person name="Cook G.M."/>
            <person name="van Loosdrecht M.C.M."/>
            <person name="McMillan D.G.G."/>
        </authorList>
    </citation>
    <scope>NUCLEOTIDE SEQUENCE [LARGE SCALE GENOMIC DNA]</scope>
    <source>
        <strain evidence="3 5">TA2.A1</strain>
    </source>
</reference>
<gene>
    <name evidence="2" type="ORF">CathTA2_0284</name>
    <name evidence="3" type="ORF">HUR95_07765</name>
</gene>
<dbReference type="Proteomes" id="UP000825179">
    <property type="component" value="Chromosome"/>
</dbReference>
<dbReference type="GO" id="GO:0016787">
    <property type="term" value="F:hydrolase activity"/>
    <property type="evidence" value="ECO:0007669"/>
    <property type="project" value="UniProtKB-KW"/>
</dbReference>
<dbReference type="eggNOG" id="COG0491">
    <property type="taxonomic scope" value="Bacteria"/>
</dbReference>
<dbReference type="InterPro" id="IPR001279">
    <property type="entry name" value="Metallo-B-lactamas"/>
</dbReference>
<evidence type="ECO:0000313" key="2">
    <source>
        <dbReference type="EMBL" id="EGL84154.1"/>
    </source>
</evidence>
<dbReference type="InterPro" id="IPR036866">
    <property type="entry name" value="RibonucZ/Hydroxyglut_hydro"/>
</dbReference>
<dbReference type="PANTHER" id="PTHR23131:SF4">
    <property type="entry name" value="METALLO-BETA-LACTAMASE SUPERFAMILY POTEIN"/>
    <property type="match status" value="1"/>
</dbReference>
<dbReference type="EMBL" id="AFCE01000038">
    <property type="protein sequence ID" value="EGL84154.1"/>
    <property type="molecule type" value="Genomic_DNA"/>
</dbReference>
<dbReference type="InterPro" id="IPR050662">
    <property type="entry name" value="Sec-metab_biosynth-thioest"/>
</dbReference>
<name>F5L3C3_CALTT</name>
<reference evidence="3" key="3">
    <citation type="submission" date="2021-08" db="EMBL/GenBank/DDBJ databases">
        <authorList>
            <person name="de Jong S."/>
            <person name="van den Broek M."/>
            <person name="Merkel A."/>
            <person name="de la Torre Cortes P."/>
            <person name="Kalamorz F."/>
            <person name="Cook G."/>
            <person name="van Loosdrecht M."/>
            <person name="McMillan D."/>
        </authorList>
    </citation>
    <scope>NUCLEOTIDE SEQUENCE</scope>
    <source>
        <strain evidence="3">TA2.A1</strain>
    </source>
</reference>
<dbReference type="EMBL" id="CP082237">
    <property type="protein sequence ID" value="QZT35108.1"/>
    <property type="molecule type" value="Genomic_DNA"/>
</dbReference>
<dbReference type="OrthoDB" id="235784at2"/>